<dbReference type="AlphaFoldDB" id="A0A0F8XRC8"/>
<dbReference type="Gene3D" id="3.40.50.1010">
    <property type="entry name" value="5'-nuclease"/>
    <property type="match status" value="1"/>
</dbReference>
<evidence type="ECO:0000259" key="1">
    <source>
        <dbReference type="Pfam" id="PF01850"/>
    </source>
</evidence>
<feature type="domain" description="PIN" evidence="1">
    <location>
        <begin position="5"/>
        <end position="122"/>
    </location>
</feature>
<accession>A0A0F8XRC8</accession>
<proteinExistence type="predicted"/>
<evidence type="ECO:0000313" key="2">
    <source>
        <dbReference type="EMBL" id="KKK63755.1"/>
    </source>
</evidence>
<dbReference type="SUPFAM" id="SSF88723">
    <property type="entry name" value="PIN domain-like"/>
    <property type="match status" value="1"/>
</dbReference>
<dbReference type="InterPro" id="IPR002716">
    <property type="entry name" value="PIN_dom"/>
</dbReference>
<dbReference type="CDD" id="cd18692">
    <property type="entry name" value="PIN_VapC-like"/>
    <property type="match status" value="1"/>
</dbReference>
<dbReference type="Pfam" id="PF01850">
    <property type="entry name" value="PIN"/>
    <property type="match status" value="1"/>
</dbReference>
<organism evidence="2">
    <name type="scientific">marine sediment metagenome</name>
    <dbReference type="NCBI Taxonomy" id="412755"/>
    <lineage>
        <taxon>unclassified sequences</taxon>
        <taxon>metagenomes</taxon>
        <taxon>ecological metagenomes</taxon>
    </lineage>
</organism>
<sequence length="141" mass="16001">MSGRYFIDTNVIVYAHDLNYPKKQIRAQEIIFSGMRMNNAVISAQVLSEFFVTITKKIKQKYSVPAAKHEIILLSHLEVVDIDYDLVIRAVGIQDIFQLSYWDGLILAAAERADCDTLYSEDLSHGQKYAGIQCINPFIAL</sequence>
<reference evidence="2" key="1">
    <citation type="journal article" date="2015" name="Nature">
        <title>Complex archaea that bridge the gap between prokaryotes and eukaryotes.</title>
        <authorList>
            <person name="Spang A."/>
            <person name="Saw J.H."/>
            <person name="Jorgensen S.L."/>
            <person name="Zaremba-Niedzwiedzka K."/>
            <person name="Martijn J."/>
            <person name="Lind A.E."/>
            <person name="van Eijk R."/>
            <person name="Schleper C."/>
            <person name="Guy L."/>
            <person name="Ettema T.J."/>
        </authorList>
    </citation>
    <scope>NUCLEOTIDE SEQUENCE</scope>
</reference>
<comment type="caution">
    <text evidence="2">The sequence shown here is derived from an EMBL/GenBank/DDBJ whole genome shotgun (WGS) entry which is preliminary data.</text>
</comment>
<dbReference type="InterPro" id="IPR029060">
    <property type="entry name" value="PIN-like_dom_sf"/>
</dbReference>
<protein>
    <recommendedName>
        <fullName evidence="1">PIN domain-containing protein</fullName>
    </recommendedName>
</protein>
<dbReference type="EMBL" id="LAZR01061350">
    <property type="protein sequence ID" value="KKK63755.1"/>
    <property type="molecule type" value="Genomic_DNA"/>
</dbReference>
<name>A0A0F8XRC8_9ZZZZ</name>
<gene>
    <name evidence="2" type="ORF">LCGC14_2991100</name>
</gene>